<evidence type="ECO:0000256" key="2">
    <source>
        <dbReference type="RuleBase" id="RU361185"/>
    </source>
</evidence>
<dbReference type="RefSeq" id="WP_044939625.1">
    <property type="nucleotide sequence ID" value="NZ_KN174162.1"/>
</dbReference>
<dbReference type="GO" id="GO:0030246">
    <property type="term" value="F:carbohydrate binding"/>
    <property type="evidence" value="ECO:0007669"/>
    <property type="project" value="InterPro"/>
</dbReference>
<dbReference type="CDD" id="cd06597">
    <property type="entry name" value="GH31_transferase_CtsY"/>
    <property type="match status" value="1"/>
</dbReference>
<dbReference type="Gene3D" id="2.60.120.260">
    <property type="entry name" value="Galactose-binding domain-like"/>
    <property type="match status" value="1"/>
</dbReference>
<evidence type="ECO:0000259" key="4">
    <source>
        <dbReference type="PROSITE" id="PS51175"/>
    </source>
</evidence>
<accession>A0A096BAI4</accession>
<dbReference type="Pfam" id="PF13802">
    <property type="entry name" value="Gal_mutarotas_2"/>
    <property type="match status" value="1"/>
</dbReference>
<dbReference type="SUPFAM" id="SSF74650">
    <property type="entry name" value="Galactose mutarotase-like"/>
    <property type="match status" value="1"/>
</dbReference>
<comment type="similarity">
    <text evidence="1 2">Belongs to the glycosyl hydrolase 31 family.</text>
</comment>
<feature type="domain" description="CBM6" evidence="4">
    <location>
        <begin position="953"/>
        <end position="1074"/>
    </location>
</feature>
<dbReference type="EMBL" id="ADLO01000041">
    <property type="protein sequence ID" value="KGF56418.1"/>
    <property type="molecule type" value="Genomic_DNA"/>
</dbReference>
<dbReference type="Gene3D" id="2.60.40.1180">
    <property type="entry name" value="Golgi alpha-mannosidase II"/>
    <property type="match status" value="2"/>
</dbReference>
<dbReference type="Gene3D" id="2.60.40.1760">
    <property type="entry name" value="glycosyl hydrolase (family 31)"/>
    <property type="match status" value="1"/>
</dbReference>
<keyword evidence="2" id="KW-0326">Glycosidase</keyword>
<sequence>MKKIFRVCIALLLCFSLVTPAFALDGIWHNPYGIDDLYDHEPTEIYPLTPIAGEMIYIKSTTWPVEAGQSVWLTYTKNGEPQPDIGAEWKYNSGNNSYWEAAIGPFEKGDVIEYTVFADKDGQNTQSIGPFSFHVVEWERAQSVELGSQEDGLVVLNVTSDQGDSTPKLGLSFPSADVLRFQFSPLGDVAFEAGAADYSIEEDSNSIIISTSALEVTVTKSPYGVEVRDLDTGKLLTQNGGTGSELSWLTDGAGLVKNFRGRYESPSSEKFYGFGERYNGIEKRGETVDIYVYNQYQNQGERSYLAVPFFYSSKGYGLYLDSTYYAQFDMADSDPNQYTFTVNTSGDDPVLDYYIISGTPEEVIGGYSELSGKPQDMPKWAFGLWMSANEWDRQSEVLSAVENAEAYDIPASVVVLEQWSDENTFYIFNDSTYTARPGGEAFSGSDFTYSEKWPDPASMVDTIHDNGMKVLLWQIPVLKYTDYAWEQKDNDEAYMIEQGYAVGDGEGGQYRIPSSGWFGNSLLLDFTNPDAVDWWMSKRAYLFDDIGIDGFKTDGGEMVWGRNTSFYDGSDGLEMRNEYPNAYIEAYYDFTEENTGTGMTFSRAGTAGVQSTGVFWAGDQSSTFDALQDSISAGLSAGISGIPFWGWDLAGFTGDFPTAELYKRSTQAAAFAPIMQFHSEKANPSPSEERSPWNVQERTGDDTIIPTFRYYVNTRMNILPYIYSEAQKCTEDGTPLMRAMMIDFPEDPEAYDLEEQYMFGRSLLVAPVLEEGQTVKEIYLPEGEWIDFFHNALTAGGGTKNYYCDVDSIPVYVRNGSIIPLNLNEDYELGGSIGNDVDNYTNLTFRVYPKGDSSYTLVHSDRSTMTVNASEDFKNGSVSVSIPGAAIPVTTQVFGTEPTGVTVNGQAIQRAATLDEFQAAQTAYYYSSSEKLVYIKTAAGDASEIEIEGIYQAPYEAEHAEQANVAVNTDHEGYYGEGFVDQFASEGCAVTFTVYSDSDTALLDVRYSAGTEAAQRTLLVNGESILLDLPKTQDWDSWNTVSVPVELLPGQNTITISYQAGNFAGINLDCISLRNQ</sequence>
<feature type="signal peptide" evidence="3">
    <location>
        <begin position="1"/>
        <end position="23"/>
    </location>
</feature>
<keyword evidence="3" id="KW-0732">Signal</keyword>
<dbReference type="InterPro" id="IPR025887">
    <property type="entry name" value="Glyco_hydro_31_N_dom"/>
</dbReference>
<comment type="caution">
    <text evidence="5">The sequence shown here is derived from an EMBL/GenBank/DDBJ whole genome shotgun (WGS) entry which is preliminary data.</text>
</comment>
<dbReference type="InterPro" id="IPR013780">
    <property type="entry name" value="Glyco_hydro_b"/>
</dbReference>
<dbReference type="SUPFAM" id="SSF51445">
    <property type="entry name" value="(Trans)glycosidases"/>
    <property type="match status" value="1"/>
</dbReference>
<evidence type="ECO:0000256" key="3">
    <source>
        <dbReference type="SAM" id="SignalP"/>
    </source>
</evidence>
<dbReference type="InterPro" id="IPR048395">
    <property type="entry name" value="Glyco_hydro_31_C"/>
</dbReference>
<reference evidence="5 6" key="1">
    <citation type="submission" date="2011-08" db="EMBL/GenBank/DDBJ databases">
        <title>The Genome Sequence of Clostridium orbiscindens 1_3_50AFAA.</title>
        <authorList>
            <consortium name="The Broad Institute Genome Sequencing Platform"/>
            <person name="Earl A."/>
            <person name="Ward D."/>
            <person name="Feldgarden M."/>
            <person name="Gevers D."/>
            <person name="Daigneault M."/>
            <person name="Strauss J."/>
            <person name="Allen-Vercoe E."/>
            <person name="Young S.K."/>
            <person name="Zeng Q."/>
            <person name="Gargeya S."/>
            <person name="Fitzgerald M."/>
            <person name="Haas B."/>
            <person name="Abouelleil A."/>
            <person name="Alvarado L."/>
            <person name="Arachchi H.M."/>
            <person name="Berlin A."/>
            <person name="Brown A."/>
            <person name="Chapman S.B."/>
            <person name="Chen Z."/>
            <person name="Dunbar C."/>
            <person name="Freedman E."/>
            <person name="Gearin G."/>
            <person name="Gellesch M."/>
            <person name="Goldberg J."/>
            <person name="Griggs A."/>
            <person name="Gujja S."/>
            <person name="Heiman D."/>
            <person name="Howarth C."/>
            <person name="Larson L."/>
            <person name="Lui A."/>
            <person name="MacDonald P.J.P."/>
            <person name="Montmayeur A."/>
            <person name="Murphy C."/>
            <person name="Neiman D."/>
            <person name="Pearson M."/>
            <person name="Priest M."/>
            <person name="Roberts A."/>
            <person name="Saif S."/>
            <person name="Shea T."/>
            <person name="Shenoy N."/>
            <person name="Sisk P."/>
            <person name="Stolte C."/>
            <person name="Sykes S."/>
            <person name="Wortman J."/>
            <person name="Nusbaum C."/>
            <person name="Birren B."/>
        </authorList>
    </citation>
    <scope>NUCLEOTIDE SEQUENCE [LARGE SCALE GENOMIC DNA]</scope>
    <source>
        <strain evidence="5 6">1_3_50AFAA</strain>
    </source>
</reference>
<dbReference type="PANTHER" id="PTHR43863">
    <property type="entry name" value="HYDROLASE, PUTATIVE (AFU_ORTHOLOGUE AFUA_1G03140)-RELATED"/>
    <property type="match status" value="1"/>
</dbReference>
<dbReference type="Pfam" id="PF01055">
    <property type="entry name" value="Glyco_hydro_31_2nd"/>
    <property type="match status" value="1"/>
</dbReference>
<protein>
    <recommendedName>
        <fullName evidence="4">CBM6 domain-containing protein</fullName>
    </recommendedName>
</protein>
<dbReference type="PATRIC" id="fig|742738.3.peg.1046"/>
<dbReference type="InterPro" id="IPR011013">
    <property type="entry name" value="Gal_mutarotase_sf_dom"/>
</dbReference>
<dbReference type="InterPro" id="IPR013783">
    <property type="entry name" value="Ig-like_fold"/>
</dbReference>
<dbReference type="Gene3D" id="2.60.40.10">
    <property type="entry name" value="Immunoglobulins"/>
    <property type="match status" value="1"/>
</dbReference>
<keyword evidence="2" id="KW-0378">Hydrolase</keyword>
<dbReference type="GO" id="GO:0004553">
    <property type="term" value="F:hydrolase activity, hydrolyzing O-glycosyl compounds"/>
    <property type="evidence" value="ECO:0007669"/>
    <property type="project" value="InterPro"/>
</dbReference>
<dbReference type="eggNOG" id="COG1501">
    <property type="taxonomic scope" value="Bacteria"/>
</dbReference>
<dbReference type="CDD" id="cd04083">
    <property type="entry name" value="CBM35_Lmo2446-like"/>
    <property type="match status" value="1"/>
</dbReference>
<dbReference type="InterPro" id="IPR017853">
    <property type="entry name" value="GH"/>
</dbReference>
<dbReference type="SUPFAM" id="SSF51011">
    <property type="entry name" value="Glycosyl hydrolase domain"/>
    <property type="match status" value="1"/>
</dbReference>
<evidence type="ECO:0000256" key="1">
    <source>
        <dbReference type="ARBA" id="ARBA00007806"/>
    </source>
</evidence>
<dbReference type="InterPro" id="IPR008979">
    <property type="entry name" value="Galactose-bd-like_sf"/>
</dbReference>
<dbReference type="CDD" id="cd14752">
    <property type="entry name" value="GH31_N"/>
    <property type="match status" value="1"/>
</dbReference>
<dbReference type="Gene3D" id="3.20.20.80">
    <property type="entry name" value="Glycosidases"/>
    <property type="match status" value="1"/>
</dbReference>
<dbReference type="PANTHER" id="PTHR43863:SF2">
    <property type="entry name" value="MALTASE-GLUCOAMYLASE"/>
    <property type="match status" value="1"/>
</dbReference>
<dbReference type="GO" id="GO:0005975">
    <property type="term" value="P:carbohydrate metabolic process"/>
    <property type="evidence" value="ECO:0007669"/>
    <property type="project" value="InterPro"/>
</dbReference>
<dbReference type="InterPro" id="IPR000322">
    <property type="entry name" value="Glyco_hydro_31_TIM"/>
</dbReference>
<dbReference type="HOGENOM" id="CLU_293000_0_0_9"/>
<gene>
    <name evidence="5" type="ORF">HMPREF9460_01010</name>
</gene>
<feature type="chain" id="PRO_5001917894" description="CBM6 domain-containing protein" evidence="3">
    <location>
        <begin position="24"/>
        <end position="1076"/>
    </location>
</feature>
<dbReference type="AlphaFoldDB" id="A0A096BAI4"/>
<proteinExistence type="inferred from homology"/>
<dbReference type="InterPro" id="IPR051816">
    <property type="entry name" value="Glycosyl_Hydrolase_31"/>
</dbReference>
<dbReference type="InterPro" id="IPR005084">
    <property type="entry name" value="CBM6"/>
</dbReference>
<name>A0A096BAI4_FLAPL</name>
<keyword evidence="6" id="KW-1185">Reference proteome</keyword>
<dbReference type="InterPro" id="IPR055242">
    <property type="entry name" value="Lmo2446-like_N"/>
</dbReference>
<dbReference type="Pfam" id="PF22681">
    <property type="entry name" value="Lmo2446-like_N"/>
    <property type="match status" value="1"/>
</dbReference>
<organism evidence="5 6">
    <name type="scientific">Flavonifractor plautii 1_3_50AFAA</name>
    <dbReference type="NCBI Taxonomy" id="742738"/>
    <lineage>
        <taxon>Bacteria</taxon>
        <taxon>Bacillati</taxon>
        <taxon>Bacillota</taxon>
        <taxon>Clostridia</taxon>
        <taxon>Eubacteriales</taxon>
        <taxon>Oscillospiraceae</taxon>
        <taxon>Flavonifractor</taxon>
    </lineage>
</organism>
<dbReference type="Proteomes" id="UP000029585">
    <property type="component" value="Unassembled WGS sequence"/>
</dbReference>
<dbReference type="Pfam" id="PF16990">
    <property type="entry name" value="CBM_35"/>
    <property type="match status" value="1"/>
</dbReference>
<dbReference type="SUPFAM" id="SSF49785">
    <property type="entry name" value="Galactose-binding domain-like"/>
    <property type="match status" value="1"/>
</dbReference>
<evidence type="ECO:0000313" key="6">
    <source>
        <dbReference type="Proteomes" id="UP000029585"/>
    </source>
</evidence>
<evidence type="ECO:0000313" key="5">
    <source>
        <dbReference type="EMBL" id="KGF56418.1"/>
    </source>
</evidence>
<dbReference type="PROSITE" id="PS51175">
    <property type="entry name" value="CBM6"/>
    <property type="match status" value="1"/>
</dbReference>
<dbReference type="Pfam" id="PF21365">
    <property type="entry name" value="Glyco_hydro_31_3rd"/>
    <property type="match status" value="1"/>
</dbReference>